<dbReference type="Proteomes" id="UP000293331">
    <property type="component" value="Unassembled WGS sequence"/>
</dbReference>
<proteinExistence type="inferred from homology"/>
<evidence type="ECO:0000259" key="2">
    <source>
        <dbReference type="Pfam" id="PF08327"/>
    </source>
</evidence>
<comment type="caution">
    <text evidence="3">The sequence shown here is derived from an EMBL/GenBank/DDBJ whole genome shotgun (WGS) entry which is preliminary data.</text>
</comment>
<name>A0A4Q5LQ61_9SPHI</name>
<evidence type="ECO:0000313" key="4">
    <source>
        <dbReference type="Proteomes" id="UP000293331"/>
    </source>
</evidence>
<dbReference type="AlphaFoldDB" id="A0A4Q5LQ61"/>
<dbReference type="InterPro" id="IPR013538">
    <property type="entry name" value="ASHA1/2-like_C"/>
</dbReference>
<sequence>MSKLSLKTTIDMKAPAAEVWKGLTDPEIVKQYFFGTNVQSDWKTGSPITFDGEWEGKSYQDKGTILEITPGEYVKYSYWSSMSGTEDKPENYNNVSYRVTEKDGGSTLEVTQDGIKDEASKEHSEKNWQTVFGGLKKILEK</sequence>
<evidence type="ECO:0000313" key="3">
    <source>
        <dbReference type="EMBL" id="RYU91552.1"/>
    </source>
</evidence>
<accession>A0A4Q5LQ61</accession>
<organism evidence="3 4">
    <name type="scientific">Mucilaginibacter terrigena</name>
    <dbReference type="NCBI Taxonomy" id="2492395"/>
    <lineage>
        <taxon>Bacteria</taxon>
        <taxon>Pseudomonadati</taxon>
        <taxon>Bacteroidota</taxon>
        <taxon>Sphingobacteriia</taxon>
        <taxon>Sphingobacteriales</taxon>
        <taxon>Sphingobacteriaceae</taxon>
        <taxon>Mucilaginibacter</taxon>
    </lineage>
</organism>
<dbReference type="OrthoDB" id="2355173at2"/>
<dbReference type="InterPro" id="IPR023393">
    <property type="entry name" value="START-like_dom_sf"/>
</dbReference>
<dbReference type="Pfam" id="PF08327">
    <property type="entry name" value="AHSA1"/>
    <property type="match status" value="1"/>
</dbReference>
<keyword evidence="4" id="KW-1185">Reference proteome</keyword>
<dbReference type="Gene3D" id="3.30.530.20">
    <property type="match status" value="1"/>
</dbReference>
<reference evidence="3 4" key="1">
    <citation type="submission" date="2019-02" db="EMBL/GenBank/DDBJ databases">
        <title>Bacterial novel species Mucilaginibacter sp. 17JY9-4 isolated from soil.</title>
        <authorList>
            <person name="Jung H.-Y."/>
        </authorList>
    </citation>
    <scope>NUCLEOTIDE SEQUENCE [LARGE SCALE GENOMIC DNA]</scope>
    <source>
        <strain evidence="3 4">17JY9-4</strain>
    </source>
</reference>
<dbReference type="RefSeq" id="WP_129875809.1">
    <property type="nucleotide sequence ID" value="NZ_SEWG01000002.1"/>
</dbReference>
<evidence type="ECO:0000256" key="1">
    <source>
        <dbReference type="ARBA" id="ARBA00006817"/>
    </source>
</evidence>
<dbReference type="EMBL" id="SEWG01000002">
    <property type="protein sequence ID" value="RYU91552.1"/>
    <property type="molecule type" value="Genomic_DNA"/>
</dbReference>
<feature type="domain" description="Activator of Hsp90 ATPase homologue 1/2-like C-terminal" evidence="2">
    <location>
        <begin position="13"/>
        <end position="140"/>
    </location>
</feature>
<gene>
    <name evidence="3" type="ORF">EWM62_06325</name>
</gene>
<protein>
    <submittedName>
        <fullName evidence="3">SRPBCC domain-containing protein</fullName>
    </submittedName>
</protein>
<comment type="similarity">
    <text evidence="1">Belongs to the AHA1 family.</text>
</comment>
<dbReference type="CDD" id="cd07814">
    <property type="entry name" value="SRPBCC_CalC_Aha1-like"/>
    <property type="match status" value="1"/>
</dbReference>
<dbReference type="SUPFAM" id="SSF55961">
    <property type="entry name" value="Bet v1-like"/>
    <property type="match status" value="1"/>
</dbReference>